<dbReference type="EMBL" id="CP041372">
    <property type="protein sequence ID" value="QKS70097.1"/>
    <property type="molecule type" value="Genomic_DNA"/>
</dbReference>
<keyword evidence="1" id="KW-0812">Transmembrane</keyword>
<dbReference type="Proteomes" id="UP000318138">
    <property type="component" value="Chromosome"/>
</dbReference>
<sequence>MRVLQAVLALVGLIVLFIGNANELPWLVYVGLAFIVASFIVQFRRLRADRKLAGKQQNKA</sequence>
<accession>A0A859FAU1</accession>
<evidence type="ECO:0000313" key="2">
    <source>
        <dbReference type="EMBL" id="QKS70097.1"/>
    </source>
</evidence>
<keyword evidence="1" id="KW-1133">Transmembrane helix</keyword>
<name>A0A859FAU1_9BACI</name>
<reference evidence="3" key="1">
    <citation type="submission" date="2019-07" db="EMBL/GenBank/DDBJ databases">
        <title>Bacillus alkalisoli sp. nov. isolated from saline soil.</title>
        <authorList>
            <person name="Sun J.-Q."/>
            <person name="Xu L."/>
        </authorList>
    </citation>
    <scope>NUCLEOTIDE SEQUENCE [LARGE SCALE GENOMIC DNA]</scope>
    <source>
        <strain evidence="3">M4U3P1</strain>
    </source>
</reference>
<proteinExistence type="predicted"/>
<dbReference type="KEGG" id="psua:FLK61_25330"/>
<dbReference type="AlphaFoldDB" id="A0A859FAU1"/>
<keyword evidence="1" id="KW-0472">Membrane</keyword>
<keyword evidence="3" id="KW-1185">Reference proteome</keyword>
<gene>
    <name evidence="2" type="ORF">FLK61_25330</name>
</gene>
<organism evidence="2 3">
    <name type="scientific">Paenalkalicoccus suaedae</name>
    <dbReference type="NCBI Taxonomy" id="2592382"/>
    <lineage>
        <taxon>Bacteria</taxon>
        <taxon>Bacillati</taxon>
        <taxon>Bacillota</taxon>
        <taxon>Bacilli</taxon>
        <taxon>Bacillales</taxon>
        <taxon>Bacillaceae</taxon>
        <taxon>Paenalkalicoccus</taxon>
    </lineage>
</organism>
<protein>
    <submittedName>
        <fullName evidence="2">Uncharacterized protein</fullName>
    </submittedName>
</protein>
<feature type="transmembrane region" description="Helical" evidence="1">
    <location>
        <begin position="27"/>
        <end position="46"/>
    </location>
</feature>
<evidence type="ECO:0000313" key="3">
    <source>
        <dbReference type="Proteomes" id="UP000318138"/>
    </source>
</evidence>
<evidence type="ECO:0000256" key="1">
    <source>
        <dbReference type="SAM" id="Phobius"/>
    </source>
</evidence>
<dbReference type="RefSeq" id="WP_176008141.1">
    <property type="nucleotide sequence ID" value="NZ_CP041372.2"/>
</dbReference>